<evidence type="ECO:0000256" key="4">
    <source>
        <dbReference type="ARBA" id="ARBA00022516"/>
    </source>
</evidence>
<dbReference type="GO" id="GO:0006654">
    <property type="term" value="P:phosphatidic acid biosynthetic process"/>
    <property type="evidence" value="ECO:0007669"/>
    <property type="project" value="TreeGrafter"/>
</dbReference>
<dbReference type="InterPro" id="IPR004552">
    <property type="entry name" value="AGP_acyltrans"/>
</dbReference>
<name>A0A3B1DSY6_9ZZZZ</name>
<dbReference type="GO" id="GO:0005886">
    <property type="term" value="C:plasma membrane"/>
    <property type="evidence" value="ECO:0007669"/>
    <property type="project" value="UniProtKB-SubCell"/>
</dbReference>
<dbReference type="CDD" id="cd07989">
    <property type="entry name" value="LPLAT_AGPAT-like"/>
    <property type="match status" value="1"/>
</dbReference>
<keyword evidence="8" id="KW-0472">Membrane</keyword>
<comment type="function">
    <text evidence="13">Converts lysophosphatidic acid (LPA) into phosphatidic acid by incorporating acyl moiety at the 2 position.</text>
</comment>
<keyword evidence="6 15" id="KW-0808">Transferase</keyword>
<evidence type="ECO:0000256" key="12">
    <source>
        <dbReference type="ARBA" id="ARBA00025707"/>
    </source>
</evidence>
<dbReference type="PANTHER" id="PTHR10434:SF59">
    <property type="entry name" value="1-ACYL-SN-GLYCEROL-3-PHOSPHATE ACYLTRANSFERASE"/>
    <property type="match status" value="1"/>
</dbReference>
<gene>
    <name evidence="15" type="ORF">MNB_ARC-1_395</name>
</gene>
<evidence type="ECO:0000256" key="13">
    <source>
        <dbReference type="ARBA" id="ARBA00037183"/>
    </source>
</evidence>
<dbReference type="SUPFAM" id="SSF69593">
    <property type="entry name" value="Glycerol-3-phosphate (1)-acyltransferase"/>
    <property type="match status" value="1"/>
</dbReference>
<dbReference type="AlphaFoldDB" id="A0A3B1DSY6"/>
<evidence type="ECO:0000256" key="10">
    <source>
        <dbReference type="ARBA" id="ARBA00023264"/>
    </source>
</evidence>
<dbReference type="GO" id="GO:0003841">
    <property type="term" value="F:1-acylglycerol-3-phosphate O-acyltransferase activity"/>
    <property type="evidence" value="ECO:0007669"/>
    <property type="project" value="UniProtKB-EC"/>
</dbReference>
<evidence type="ECO:0000259" key="14">
    <source>
        <dbReference type="SMART" id="SM00563"/>
    </source>
</evidence>
<keyword evidence="9" id="KW-0594">Phospholipid biosynthesis</keyword>
<evidence type="ECO:0000256" key="5">
    <source>
        <dbReference type="ARBA" id="ARBA00022519"/>
    </source>
</evidence>
<evidence type="ECO:0000313" key="15">
    <source>
        <dbReference type="EMBL" id="VAY87464.1"/>
    </source>
</evidence>
<feature type="domain" description="Phospholipid/glycerol acyltransferase" evidence="14">
    <location>
        <begin position="49"/>
        <end position="163"/>
    </location>
</feature>
<evidence type="ECO:0000256" key="3">
    <source>
        <dbReference type="ARBA" id="ARBA00022475"/>
    </source>
</evidence>
<comment type="subcellular location">
    <subcellularLocation>
        <location evidence="1">Cell inner membrane</location>
        <topology evidence="1">Peripheral membrane protein</topology>
    </subcellularLocation>
</comment>
<dbReference type="PANTHER" id="PTHR10434">
    <property type="entry name" value="1-ACYL-SN-GLYCEROL-3-PHOSPHATE ACYLTRANSFERASE"/>
    <property type="match status" value="1"/>
</dbReference>
<evidence type="ECO:0000256" key="8">
    <source>
        <dbReference type="ARBA" id="ARBA00023136"/>
    </source>
</evidence>
<organism evidence="15">
    <name type="scientific">hydrothermal vent metagenome</name>
    <dbReference type="NCBI Taxonomy" id="652676"/>
    <lineage>
        <taxon>unclassified sequences</taxon>
        <taxon>metagenomes</taxon>
        <taxon>ecological metagenomes</taxon>
    </lineage>
</organism>
<protein>
    <submittedName>
        <fullName evidence="15">1-acyl-sn-glycerol-3-phosphate acyltransferase</fullName>
        <ecNumber evidence="15">2.3.1.51</ecNumber>
    </submittedName>
</protein>
<dbReference type="NCBIfam" id="TIGR00530">
    <property type="entry name" value="AGP_acyltrn"/>
    <property type="match status" value="1"/>
</dbReference>
<proteinExistence type="inferred from homology"/>
<keyword evidence="4" id="KW-0444">Lipid biosynthesis</keyword>
<evidence type="ECO:0000256" key="1">
    <source>
        <dbReference type="ARBA" id="ARBA00004417"/>
    </source>
</evidence>
<accession>A0A3B1DSY6</accession>
<keyword evidence="7" id="KW-0443">Lipid metabolism</keyword>
<dbReference type="SMART" id="SM00563">
    <property type="entry name" value="PlsC"/>
    <property type="match status" value="1"/>
</dbReference>
<evidence type="ECO:0000256" key="2">
    <source>
        <dbReference type="ARBA" id="ARBA00008655"/>
    </source>
</evidence>
<dbReference type="InterPro" id="IPR002123">
    <property type="entry name" value="Plipid/glycerol_acylTrfase"/>
</dbReference>
<evidence type="ECO:0000256" key="6">
    <source>
        <dbReference type="ARBA" id="ARBA00022679"/>
    </source>
</evidence>
<keyword evidence="5" id="KW-0997">Cell inner membrane</keyword>
<keyword evidence="3" id="KW-1003">Cell membrane</keyword>
<evidence type="ECO:0000256" key="11">
    <source>
        <dbReference type="ARBA" id="ARBA00023315"/>
    </source>
</evidence>
<comment type="pathway">
    <text evidence="12">Phospholipid metabolism.</text>
</comment>
<reference evidence="15" key="1">
    <citation type="submission" date="2018-10" db="EMBL/GenBank/DDBJ databases">
        <authorList>
            <person name="Aoki K."/>
        </authorList>
    </citation>
    <scope>NUCLEOTIDE SEQUENCE</scope>
</reference>
<evidence type="ECO:0000256" key="9">
    <source>
        <dbReference type="ARBA" id="ARBA00023209"/>
    </source>
</evidence>
<keyword evidence="11 15" id="KW-0012">Acyltransferase</keyword>
<dbReference type="EMBL" id="UOYO01000026">
    <property type="protein sequence ID" value="VAY87464.1"/>
    <property type="molecule type" value="Genomic_DNA"/>
</dbReference>
<sequence>MAITLSVLIIFMYIFKSRNRHIRRVWGSLEIKLLRATIEIVGQEDPDAQMQIMNHQSVLDIILFEHIHSKDIAWVSKIEIANIPWFGNITKIPNMILVERDSKKSLIKLLKDCKIELDKGRPIVIFPEGTRTNGKRLKKFKGGAKIIANKYNLKVQPVIILGSRAVLDSQNLTQQGGKIKIVYLPAVQANKDTNWYLDIENDMRLCLKNELSLKSSNIES</sequence>
<dbReference type="EC" id="2.3.1.51" evidence="15"/>
<dbReference type="Pfam" id="PF01553">
    <property type="entry name" value="Acyltransferase"/>
    <property type="match status" value="1"/>
</dbReference>
<keyword evidence="10" id="KW-1208">Phospholipid metabolism</keyword>
<evidence type="ECO:0000256" key="7">
    <source>
        <dbReference type="ARBA" id="ARBA00023098"/>
    </source>
</evidence>
<comment type="similarity">
    <text evidence="2">Belongs to the 1-acyl-sn-glycerol-3-phosphate acyltransferase family.</text>
</comment>